<evidence type="ECO:0000313" key="1">
    <source>
        <dbReference type="EMBL" id="CAH2282520.1"/>
    </source>
</evidence>
<dbReference type="EMBL" id="OW240915">
    <property type="protein sequence ID" value="CAH2282520.1"/>
    <property type="molecule type" value="Genomic_DNA"/>
</dbReference>
<feature type="non-terminal residue" evidence="1">
    <location>
        <position position="85"/>
    </location>
</feature>
<name>A0AAD1RVX0_PELCU</name>
<dbReference type="AlphaFoldDB" id="A0AAD1RVX0"/>
<evidence type="ECO:0000313" key="2">
    <source>
        <dbReference type="Proteomes" id="UP001295444"/>
    </source>
</evidence>
<protein>
    <submittedName>
        <fullName evidence="1">Uncharacterized protein</fullName>
    </submittedName>
</protein>
<dbReference type="Proteomes" id="UP001295444">
    <property type="component" value="Chromosome 04"/>
</dbReference>
<organism evidence="1 2">
    <name type="scientific">Pelobates cultripes</name>
    <name type="common">Western spadefoot toad</name>
    <dbReference type="NCBI Taxonomy" id="61616"/>
    <lineage>
        <taxon>Eukaryota</taxon>
        <taxon>Metazoa</taxon>
        <taxon>Chordata</taxon>
        <taxon>Craniata</taxon>
        <taxon>Vertebrata</taxon>
        <taxon>Euteleostomi</taxon>
        <taxon>Amphibia</taxon>
        <taxon>Batrachia</taxon>
        <taxon>Anura</taxon>
        <taxon>Pelobatoidea</taxon>
        <taxon>Pelobatidae</taxon>
        <taxon>Pelobates</taxon>
    </lineage>
</organism>
<gene>
    <name evidence="1" type="ORF">PECUL_23A047563</name>
</gene>
<proteinExistence type="predicted"/>
<keyword evidence="2" id="KW-1185">Reference proteome</keyword>
<reference evidence="1" key="1">
    <citation type="submission" date="2022-03" db="EMBL/GenBank/DDBJ databases">
        <authorList>
            <person name="Alioto T."/>
            <person name="Alioto T."/>
            <person name="Gomez Garrido J."/>
        </authorList>
    </citation>
    <scope>NUCLEOTIDE SEQUENCE</scope>
</reference>
<accession>A0AAD1RVX0</accession>
<feature type="non-terminal residue" evidence="1">
    <location>
        <position position="1"/>
    </location>
</feature>
<sequence length="85" mass="9589">AHTMGCRSRKPASECVQQSRDIGTMFSAHKMTAIAEPEAYQLETNRDKEETSVLLAHTLKLSITDDTQAPVMKQDIYSLLQDFCR</sequence>